<comment type="function">
    <text evidence="10">Catalyzes the epimerization of the S- and R-forms of NAD(P)HX, a damaged form of NAD(P)H that is a result of enzymatic or heat-dependent hydration. This is a prerequisite for the S-specific NAD(P)H-hydrate dehydratase to allow the repair of both epimers of NAD(P)HX.</text>
</comment>
<evidence type="ECO:0000256" key="8">
    <source>
        <dbReference type="ARBA" id="ARBA00023027"/>
    </source>
</evidence>
<dbReference type="InterPro" id="IPR032976">
    <property type="entry name" value="YJEFN_prot_NAXE-like"/>
</dbReference>
<feature type="binding site" evidence="10">
    <location>
        <begin position="58"/>
        <end position="62"/>
    </location>
    <ligand>
        <name>(6S)-NADPHX</name>
        <dbReference type="ChEBI" id="CHEBI:64076"/>
    </ligand>
</feature>
<dbReference type="Gene3D" id="3.40.50.10260">
    <property type="entry name" value="YjeF N-terminal domain"/>
    <property type="match status" value="1"/>
</dbReference>
<dbReference type="AlphaFoldDB" id="W4VK21"/>
<keyword evidence="9 10" id="KW-0413">Isomerase</keyword>
<dbReference type="Pfam" id="PF03853">
    <property type="entry name" value="YjeF_N"/>
    <property type="match status" value="1"/>
</dbReference>
<dbReference type="GO" id="GO:0052856">
    <property type="term" value="F:NAD(P)HX epimerase activity"/>
    <property type="evidence" value="ECO:0007669"/>
    <property type="project" value="UniProtKB-UniRule"/>
</dbReference>
<evidence type="ECO:0000256" key="4">
    <source>
        <dbReference type="ARBA" id="ARBA00022723"/>
    </source>
</evidence>
<name>W4VK21_9BACI</name>
<dbReference type="EC" id="5.1.99.6" evidence="3 10"/>
<evidence type="ECO:0000256" key="6">
    <source>
        <dbReference type="ARBA" id="ARBA00022857"/>
    </source>
</evidence>
<dbReference type="EMBL" id="BAVS01000013">
    <property type="protein sequence ID" value="GAE93552.1"/>
    <property type="molecule type" value="Genomic_DNA"/>
</dbReference>
<keyword evidence="6 10" id="KW-0521">NADP</keyword>
<evidence type="ECO:0000256" key="10">
    <source>
        <dbReference type="HAMAP-Rule" id="MF_01966"/>
    </source>
</evidence>
<keyword evidence="8 10" id="KW-0520">NAD</keyword>
<dbReference type="Proteomes" id="UP000019102">
    <property type="component" value="Unassembled WGS sequence"/>
</dbReference>
<evidence type="ECO:0000313" key="13">
    <source>
        <dbReference type="Proteomes" id="UP000019102"/>
    </source>
</evidence>
<proteinExistence type="inferred from homology"/>
<feature type="binding site" evidence="10">
    <location>
        <position position="59"/>
    </location>
    <ligand>
        <name>K(+)</name>
        <dbReference type="ChEBI" id="CHEBI:29103"/>
    </ligand>
</feature>
<comment type="caution">
    <text evidence="10">Lacks conserved residue(s) required for the propagation of feature annotation.</text>
</comment>
<keyword evidence="7 10" id="KW-0630">Potassium</keyword>
<comment type="caution">
    <text evidence="12">The sequence shown here is derived from an EMBL/GenBank/DDBJ whole genome shotgun (WGS) entry which is preliminary data.</text>
</comment>
<dbReference type="RefSeq" id="WP_235182750.1">
    <property type="nucleotide sequence ID" value="NZ_BAVS01000013.1"/>
</dbReference>
<feature type="domain" description="YjeF N-terminal" evidence="11">
    <location>
        <begin position="9"/>
        <end position="207"/>
    </location>
</feature>
<gene>
    <name evidence="10" type="primary">nnrE</name>
    <name evidence="12" type="ORF">JCM21714_2639</name>
</gene>
<comment type="catalytic activity">
    <reaction evidence="2 10">
        <text>(6R)-NADPHX = (6S)-NADPHX</text>
        <dbReference type="Rhea" id="RHEA:32227"/>
        <dbReference type="ChEBI" id="CHEBI:64076"/>
        <dbReference type="ChEBI" id="CHEBI:64077"/>
        <dbReference type="EC" id="5.1.99.6"/>
    </reaction>
</comment>
<protein>
    <recommendedName>
        <fullName evidence="3 10">NAD(P)H-hydrate epimerase</fullName>
        <ecNumber evidence="3 10">5.1.99.6</ecNumber>
    </recommendedName>
    <alternativeName>
        <fullName evidence="10">NAD(P)HX epimerase</fullName>
    </alternativeName>
</protein>
<evidence type="ECO:0000313" key="12">
    <source>
        <dbReference type="EMBL" id="GAE93552.1"/>
    </source>
</evidence>
<keyword evidence="4 10" id="KW-0479">Metal-binding</keyword>
<dbReference type="SUPFAM" id="SSF64153">
    <property type="entry name" value="YjeF N-terminal domain-like"/>
    <property type="match status" value="1"/>
</dbReference>
<dbReference type="NCBIfam" id="TIGR00197">
    <property type="entry name" value="yjeF_nterm"/>
    <property type="match status" value="1"/>
</dbReference>
<feature type="binding site" evidence="10">
    <location>
        <position position="160"/>
    </location>
    <ligand>
        <name>(6S)-NADPHX</name>
        <dbReference type="ChEBI" id="CHEBI:64076"/>
    </ligand>
</feature>
<keyword evidence="5 10" id="KW-0547">Nucleotide-binding</keyword>
<accession>W4VK21</accession>
<comment type="cofactor">
    <cofactor evidence="10">
        <name>K(+)</name>
        <dbReference type="ChEBI" id="CHEBI:29103"/>
    </cofactor>
    <text evidence="10">Binds 1 potassium ion per subunit.</text>
</comment>
<comment type="similarity">
    <text evidence="10">Belongs to the NnrE/AIBP family.</text>
</comment>
<dbReference type="PROSITE" id="PS51385">
    <property type="entry name" value="YJEF_N"/>
    <property type="match status" value="1"/>
</dbReference>
<dbReference type="eggNOG" id="COG0062">
    <property type="taxonomic scope" value="Bacteria"/>
</dbReference>
<keyword evidence="13" id="KW-1185">Reference proteome</keyword>
<feature type="binding site" evidence="10">
    <location>
        <position position="163"/>
    </location>
    <ligand>
        <name>K(+)</name>
        <dbReference type="ChEBI" id="CHEBI:29103"/>
    </ligand>
</feature>
<evidence type="ECO:0000256" key="9">
    <source>
        <dbReference type="ARBA" id="ARBA00023235"/>
    </source>
</evidence>
<dbReference type="PANTHER" id="PTHR13232">
    <property type="entry name" value="NAD(P)H-HYDRATE EPIMERASE"/>
    <property type="match status" value="1"/>
</dbReference>
<evidence type="ECO:0000256" key="5">
    <source>
        <dbReference type="ARBA" id="ARBA00022741"/>
    </source>
</evidence>
<evidence type="ECO:0000256" key="3">
    <source>
        <dbReference type="ARBA" id="ARBA00012228"/>
    </source>
</evidence>
<evidence type="ECO:0000256" key="1">
    <source>
        <dbReference type="ARBA" id="ARBA00000013"/>
    </source>
</evidence>
<dbReference type="GO" id="GO:0046872">
    <property type="term" value="F:metal ion binding"/>
    <property type="evidence" value="ECO:0007669"/>
    <property type="project" value="UniProtKB-KW"/>
</dbReference>
<evidence type="ECO:0000256" key="2">
    <source>
        <dbReference type="ARBA" id="ARBA00000909"/>
    </source>
</evidence>
<dbReference type="HAMAP" id="MF_01966">
    <property type="entry name" value="NADHX_epimerase"/>
    <property type="match status" value="1"/>
</dbReference>
<organism evidence="12 13">
    <name type="scientific">Gracilibacillus boraciitolerans JCM 21714</name>
    <dbReference type="NCBI Taxonomy" id="1298598"/>
    <lineage>
        <taxon>Bacteria</taxon>
        <taxon>Bacillati</taxon>
        <taxon>Bacillota</taxon>
        <taxon>Bacilli</taxon>
        <taxon>Bacillales</taxon>
        <taxon>Bacillaceae</taxon>
        <taxon>Gracilibacillus</taxon>
    </lineage>
</organism>
<reference evidence="12 13" key="1">
    <citation type="journal article" date="2014" name="Genome Announc.">
        <title>Draft Genome Sequence of the Boron-Tolerant and Moderately Halotolerant Bacterium Gracilibacillus boraciitolerans JCM 21714T.</title>
        <authorList>
            <person name="Ahmed I."/>
            <person name="Oshima K."/>
            <person name="Suda W."/>
            <person name="Kitamura K."/>
            <person name="Iida T."/>
            <person name="Ohmori Y."/>
            <person name="Fujiwara T."/>
            <person name="Hattori M."/>
            <person name="Ohkuma M."/>
        </authorList>
    </citation>
    <scope>NUCLEOTIDE SEQUENCE [LARGE SCALE GENOMIC DNA]</scope>
    <source>
        <strain evidence="12 13">JCM 21714</strain>
    </source>
</reference>
<evidence type="ECO:0000256" key="7">
    <source>
        <dbReference type="ARBA" id="ARBA00022958"/>
    </source>
</evidence>
<comment type="catalytic activity">
    <reaction evidence="1 10">
        <text>(6R)-NADHX = (6S)-NADHX</text>
        <dbReference type="Rhea" id="RHEA:32215"/>
        <dbReference type="ChEBI" id="CHEBI:64074"/>
        <dbReference type="ChEBI" id="CHEBI:64075"/>
        <dbReference type="EC" id="5.1.99.6"/>
    </reaction>
</comment>
<dbReference type="GO" id="GO:0000166">
    <property type="term" value="F:nucleotide binding"/>
    <property type="evidence" value="ECO:0007669"/>
    <property type="project" value="UniProtKB-KW"/>
</dbReference>
<sequence>MYIVTAKEMYEIDRFAIEEGGGMAGKLLMENAGSQVAHHIKEDYAIDQKIAIVIGGGNNGGDGFVIARYLVDTGFDVSLFQLVTDEKIKGDSAYHKQLWINRSGVIEHVTEASQLQKRLRAFDIVVDAILGIGVSGRIREPIRNMIAVINQLDIIRIAVDIPSGLPANDDEDVDIAVKANRTFIIEAPKVSAFCEPTSKYYGGLGSN</sequence>
<dbReference type="STRING" id="1298598.JCM21714_2639"/>
<feature type="binding site" evidence="10">
    <location>
        <position position="127"/>
    </location>
    <ligand>
        <name>K(+)</name>
        <dbReference type="ChEBI" id="CHEBI:29103"/>
    </ligand>
</feature>
<dbReference type="PANTHER" id="PTHR13232:SF10">
    <property type="entry name" value="NAD(P)H-HYDRATE EPIMERASE"/>
    <property type="match status" value="1"/>
</dbReference>
<feature type="binding site" evidence="10">
    <location>
        <begin position="131"/>
        <end position="137"/>
    </location>
    <ligand>
        <name>(6S)-NADPHX</name>
        <dbReference type="ChEBI" id="CHEBI:64076"/>
    </ligand>
</feature>
<dbReference type="InterPro" id="IPR036652">
    <property type="entry name" value="YjeF_N_dom_sf"/>
</dbReference>
<dbReference type="InterPro" id="IPR004443">
    <property type="entry name" value="YjeF_N_dom"/>
</dbReference>
<evidence type="ECO:0000259" key="11">
    <source>
        <dbReference type="PROSITE" id="PS51385"/>
    </source>
</evidence>